<dbReference type="EMBL" id="FUPS01000004">
    <property type="protein sequence ID" value="SJS15236.1"/>
    <property type="molecule type" value="Genomic_DNA"/>
</dbReference>
<gene>
    <name evidence="3" type="ORF">SAMEA3375112_01343</name>
</gene>
<reference evidence="3 4" key="1">
    <citation type="submission" date="2017-02" db="EMBL/GenBank/DDBJ databases">
        <authorList>
            <consortium name="Pathogen Informatics"/>
        </authorList>
    </citation>
    <scope>NUCLEOTIDE SEQUENCE [LARGE SCALE GENOMIC DNA]</scope>
    <source>
        <strain evidence="3 4">VRECD0157</strain>
    </source>
</reference>
<evidence type="ECO:0000313" key="3">
    <source>
        <dbReference type="EMBL" id="SJS15236.1"/>
    </source>
</evidence>
<feature type="domain" description="YheO-like" evidence="1">
    <location>
        <begin position="12"/>
        <end position="116"/>
    </location>
</feature>
<evidence type="ECO:0000313" key="4">
    <source>
        <dbReference type="Proteomes" id="UP000189137"/>
    </source>
</evidence>
<dbReference type="AlphaFoldDB" id="A0A9X8RHT6"/>
<proteinExistence type="predicted"/>
<dbReference type="Pfam" id="PF08348">
    <property type="entry name" value="PAS_6"/>
    <property type="match status" value="1"/>
</dbReference>
<sequence length="217" mass="24495">MTFNMTDNYIFDSYNNLVDGLSAYLGEGYEFILYKFNGVHYSINKIANGKYNTVKEGDIITDFDLALINKLENDADGDFISYFNRNKLGEPLKSTDIVIRGVDNKIIGLLCIHFYLNTPLTRIIGSYIPEHNAMQSAPVLENIVEDTDEVILKSYQDAKVIVENDSNISSNDKNKSIVSILNESGIFKIKDSVVKVADLMGLSKNTIYMHLRNLNKN</sequence>
<dbReference type="InterPro" id="IPR039446">
    <property type="entry name" value="DauR-like"/>
</dbReference>
<dbReference type="InterPro" id="IPR039445">
    <property type="entry name" value="DauR-like_HTH"/>
</dbReference>
<evidence type="ECO:0000259" key="2">
    <source>
        <dbReference type="Pfam" id="PF13309"/>
    </source>
</evidence>
<comment type="caution">
    <text evidence="3">The sequence shown here is derived from an EMBL/GenBank/DDBJ whole genome shotgun (WGS) entry which is preliminary data.</text>
</comment>
<dbReference type="Proteomes" id="UP000189137">
    <property type="component" value="Unassembled WGS sequence"/>
</dbReference>
<protein>
    <submittedName>
        <fullName evidence="3">Uncharacterized protein conserved in bacteria</fullName>
    </submittedName>
</protein>
<name>A0A9X8RHT6_CLODI</name>
<accession>A0A9X8RHT6</accession>
<dbReference type="InterPro" id="IPR013559">
    <property type="entry name" value="YheO"/>
</dbReference>
<dbReference type="PANTHER" id="PTHR35568">
    <property type="entry name" value="TRANSCRIPTIONAL REGULATOR DAUR"/>
    <property type="match status" value="1"/>
</dbReference>
<dbReference type="RefSeq" id="WP_021364503.1">
    <property type="nucleotide sequence ID" value="NZ_AP031492.1"/>
</dbReference>
<organism evidence="3 4">
    <name type="scientific">Clostridioides difficile</name>
    <name type="common">Peptoclostridium difficile</name>
    <dbReference type="NCBI Taxonomy" id="1496"/>
    <lineage>
        <taxon>Bacteria</taxon>
        <taxon>Bacillati</taxon>
        <taxon>Bacillota</taxon>
        <taxon>Clostridia</taxon>
        <taxon>Peptostreptococcales</taxon>
        <taxon>Peptostreptococcaceae</taxon>
        <taxon>Clostridioides</taxon>
    </lineage>
</organism>
<dbReference type="Pfam" id="PF13309">
    <property type="entry name" value="HTH_22"/>
    <property type="match status" value="1"/>
</dbReference>
<evidence type="ECO:0000259" key="1">
    <source>
        <dbReference type="Pfam" id="PF08348"/>
    </source>
</evidence>
<feature type="domain" description="Transcriptional regulator DauR-like HTH" evidence="2">
    <location>
        <begin position="163"/>
        <end position="212"/>
    </location>
</feature>
<dbReference type="PANTHER" id="PTHR35568:SF1">
    <property type="entry name" value="TRANSCRIPTIONAL REGULATOR DAUR"/>
    <property type="match status" value="1"/>
</dbReference>